<reference evidence="2" key="1">
    <citation type="submission" date="2022-01" db="EMBL/GenBank/DDBJ databases">
        <authorList>
            <person name="King R."/>
        </authorList>
    </citation>
    <scope>NUCLEOTIDE SEQUENCE</scope>
</reference>
<dbReference type="AlphaFoldDB" id="A0A9P0GE23"/>
<sequence>MTKIQKISVLVTVLLCCTYITSSVPDHRPFKHILHKCRVEAVLNRTLSEDAKNIHTFNRYSVLLCLNIKLGIMKSTGDINKQTLKKMLLEMGTTEPKTRLIIAECGKCSGDDMYETALELINCVHYQILTHKSFQKAINSVLT</sequence>
<feature type="signal peptide" evidence="1">
    <location>
        <begin position="1"/>
        <end position="23"/>
    </location>
</feature>
<dbReference type="EMBL" id="OV651814">
    <property type="protein sequence ID" value="CAH1106400.1"/>
    <property type="molecule type" value="Genomic_DNA"/>
</dbReference>
<keyword evidence="3" id="KW-1185">Reference proteome</keyword>
<dbReference type="OrthoDB" id="6595846at2759"/>
<dbReference type="InterPro" id="IPR006170">
    <property type="entry name" value="PBP/GOBP"/>
</dbReference>
<organism evidence="2 3">
    <name type="scientific">Psylliodes chrysocephalus</name>
    <dbReference type="NCBI Taxonomy" id="3402493"/>
    <lineage>
        <taxon>Eukaryota</taxon>
        <taxon>Metazoa</taxon>
        <taxon>Ecdysozoa</taxon>
        <taxon>Arthropoda</taxon>
        <taxon>Hexapoda</taxon>
        <taxon>Insecta</taxon>
        <taxon>Pterygota</taxon>
        <taxon>Neoptera</taxon>
        <taxon>Endopterygota</taxon>
        <taxon>Coleoptera</taxon>
        <taxon>Polyphaga</taxon>
        <taxon>Cucujiformia</taxon>
        <taxon>Chrysomeloidea</taxon>
        <taxon>Chrysomelidae</taxon>
        <taxon>Galerucinae</taxon>
        <taxon>Alticini</taxon>
        <taxon>Psylliodes</taxon>
    </lineage>
</organism>
<dbReference type="Gene3D" id="1.10.238.20">
    <property type="entry name" value="Pheromone/general odorant binding protein domain"/>
    <property type="match status" value="1"/>
</dbReference>
<feature type="chain" id="PRO_5040387984" evidence="1">
    <location>
        <begin position="24"/>
        <end position="143"/>
    </location>
</feature>
<dbReference type="Proteomes" id="UP001153636">
    <property type="component" value="Chromosome 2"/>
</dbReference>
<evidence type="ECO:0000256" key="1">
    <source>
        <dbReference type="SAM" id="SignalP"/>
    </source>
</evidence>
<dbReference type="Pfam" id="PF01395">
    <property type="entry name" value="PBP_GOBP"/>
    <property type="match status" value="1"/>
</dbReference>
<dbReference type="SUPFAM" id="SSF47565">
    <property type="entry name" value="Insect pheromone/odorant-binding proteins"/>
    <property type="match status" value="1"/>
</dbReference>
<name>A0A9P0GE23_9CUCU</name>
<keyword evidence="1" id="KW-0732">Signal</keyword>
<dbReference type="InterPro" id="IPR036728">
    <property type="entry name" value="PBP_GOBP_sf"/>
</dbReference>
<accession>A0A9P0GE23</accession>
<evidence type="ECO:0000313" key="3">
    <source>
        <dbReference type="Proteomes" id="UP001153636"/>
    </source>
</evidence>
<proteinExistence type="predicted"/>
<evidence type="ECO:0000313" key="2">
    <source>
        <dbReference type="EMBL" id="CAH1106400.1"/>
    </source>
</evidence>
<protein>
    <submittedName>
        <fullName evidence="2">Uncharacterized protein</fullName>
    </submittedName>
</protein>
<gene>
    <name evidence="2" type="ORF">PSYICH_LOCUS7790</name>
</gene>
<dbReference type="GO" id="GO:0005549">
    <property type="term" value="F:odorant binding"/>
    <property type="evidence" value="ECO:0007669"/>
    <property type="project" value="InterPro"/>
</dbReference>